<accession>A0ABV9JFE2</accession>
<evidence type="ECO:0000259" key="9">
    <source>
        <dbReference type="Pfam" id="PF25963"/>
    </source>
</evidence>
<keyword evidence="4 7" id="KW-1133">Transmembrane helix</keyword>
<dbReference type="InterPro" id="IPR058625">
    <property type="entry name" value="MdtA-like_BSH"/>
</dbReference>
<feature type="domain" description="Multidrug resistance protein MdtA-like barrel-sandwich hybrid" evidence="8">
    <location>
        <begin position="44"/>
        <end position="229"/>
    </location>
</feature>
<protein>
    <submittedName>
        <fullName evidence="10">HlyD family secretion protein</fullName>
    </submittedName>
</protein>
<feature type="domain" description="p-hydroxybenzoic acid efflux pump subunit AaeA-like beta-barrel" evidence="9">
    <location>
        <begin position="236"/>
        <end position="327"/>
    </location>
</feature>
<dbReference type="EMBL" id="JBHSGB010000001">
    <property type="protein sequence ID" value="MFC4653445.1"/>
    <property type="molecule type" value="Genomic_DNA"/>
</dbReference>
<sequence>MSAEQLFNHWVRWTLLSFALLFGYYLLADLMMPLSTDSLMQRYVVQVAPQVQGRVTKVAVTNNQQVKKGDLLFELDATDQQLKLELAQLQLQQMQQKSQQLLATLDSVKARQQQAAVQLEQTRLDANRARQLREQQLIPQQQLEQSLTALQQAEAAAQAAQAATAEVVAELGAKGVELVAIQQARTQLAQAELDLSRTKVYADVDGVVSDLQLEVGTNLNSHQAVLALVSSQQSWVSAAFREKSLLYVSQGTKALVAFDALPGQLFEAQVSSIDAGVATAQGKPDGQLASVESTTRWVRDAQRLRVNLTLAGQVPDKLVVGSRATVQLLPSEQDWGLLNSLAQLQIKAISLLHYIY</sequence>
<name>A0ABV9JFE2_9GAMM</name>
<dbReference type="RefSeq" id="WP_377330753.1">
    <property type="nucleotide sequence ID" value="NZ_JBHSGB010000001.1"/>
</dbReference>
<feature type="transmembrane region" description="Helical" evidence="7">
    <location>
        <begin position="12"/>
        <end position="32"/>
    </location>
</feature>
<dbReference type="Pfam" id="PF25917">
    <property type="entry name" value="BSH_RND"/>
    <property type="match status" value="1"/>
</dbReference>
<evidence type="ECO:0000256" key="3">
    <source>
        <dbReference type="ARBA" id="ARBA00022692"/>
    </source>
</evidence>
<feature type="coiled-coil region" evidence="6">
    <location>
        <begin position="140"/>
        <end position="170"/>
    </location>
</feature>
<feature type="coiled-coil region" evidence="6">
    <location>
        <begin position="77"/>
        <end position="111"/>
    </location>
</feature>
<dbReference type="Proteomes" id="UP001595962">
    <property type="component" value="Unassembled WGS sequence"/>
</dbReference>
<dbReference type="Pfam" id="PF25963">
    <property type="entry name" value="Beta-barrel_AAEA"/>
    <property type="match status" value="1"/>
</dbReference>
<dbReference type="Gene3D" id="2.40.30.170">
    <property type="match status" value="1"/>
</dbReference>
<keyword evidence="5 7" id="KW-0472">Membrane</keyword>
<evidence type="ECO:0000256" key="5">
    <source>
        <dbReference type="ARBA" id="ARBA00023136"/>
    </source>
</evidence>
<organism evidence="10 11">
    <name type="scientific">Rheinheimera marina</name>
    <dbReference type="NCBI Taxonomy" id="1774958"/>
    <lineage>
        <taxon>Bacteria</taxon>
        <taxon>Pseudomonadati</taxon>
        <taxon>Pseudomonadota</taxon>
        <taxon>Gammaproteobacteria</taxon>
        <taxon>Chromatiales</taxon>
        <taxon>Chromatiaceae</taxon>
        <taxon>Rheinheimera</taxon>
    </lineage>
</organism>
<dbReference type="Gene3D" id="1.10.287.470">
    <property type="entry name" value="Helix hairpin bin"/>
    <property type="match status" value="1"/>
</dbReference>
<dbReference type="SUPFAM" id="SSF111369">
    <property type="entry name" value="HlyD-like secretion proteins"/>
    <property type="match status" value="2"/>
</dbReference>
<dbReference type="InterPro" id="IPR050739">
    <property type="entry name" value="MFP"/>
</dbReference>
<gene>
    <name evidence="10" type="ORF">ACFO3I_00265</name>
</gene>
<dbReference type="PANTHER" id="PTHR30386:SF26">
    <property type="entry name" value="TRANSPORT PROTEIN COMB"/>
    <property type="match status" value="1"/>
</dbReference>
<comment type="subcellular location">
    <subcellularLocation>
        <location evidence="1">Membrane</location>
        <topology evidence="1">Single-pass membrane protein</topology>
    </subcellularLocation>
</comment>
<keyword evidence="11" id="KW-1185">Reference proteome</keyword>
<evidence type="ECO:0000256" key="7">
    <source>
        <dbReference type="SAM" id="Phobius"/>
    </source>
</evidence>
<dbReference type="Gene3D" id="2.40.50.100">
    <property type="match status" value="1"/>
</dbReference>
<dbReference type="PANTHER" id="PTHR30386">
    <property type="entry name" value="MEMBRANE FUSION SUBUNIT OF EMRAB-TOLC MULTIDRUG EFFLUX PUMP"/>
    <property type="match status" value="1"/>
</dbReference>
<evidence type="ECO:0000256" key="4">
    <source>
        <dbReference type="ARBA" id="ARBA00022989"/>
    </source>
</evidence>
<reference evidence="11" key="1">
    <citation type="journal article" date="2019" name="Int. J. Syst. Evol. Microbiol.">
        <title>The Global Catalogue of Microorganisms (GCM) 10K type strain sequencing project: providing services to taxonomists for standard genome sequencing and annotation.</title>
        <authorList>
            <consortium name="The Broad Institute Genomics Platform"/>
            <consortium name="The Broad Institute Genome Sequencing Center for Infectious Disease"/>
            <person name="Wu L."/>
            <person name="Ma J."/>
        </authorList>
    </citation>
    <scope>NUCLEOTIDE SEQUENCE [LARGE SCALE GENOMIC DNA]</scope>
    <source>
        <strain evidence="11">DT28</strain>
    </source>
</reference>
<proteinExistence type="inferred from homology"/>
<comment type="similarity">
    <text evidence="2">Belongs to the membrane fusion protein (MFP) (TC 8.A.1) family.</text>
</comment>
<evidence type="ECO:0000256" key="6">
    <source>
        <dbReference type="SAM" id="Coils"/>
    </source>
</evidence>
<dbReference type="InterPro" id="IPR058634">
    <property type="entry name" value="AaeA-lik-b-barrel"/>
</dbReference>
<keyword evidence="3 7" id="KW-0812">Transmembrane</keyword>
<evidence type="ECO:0000313" key="10">
    <source>
        <dbReference type="EMBL" id="MFC4653445.1"/>
    </source>
</evidence>
<evidence type="ECO:0000259" key="8">
    <source>
        <dbReference type="Pfam" id="PF25917"/>
    </source>
</evidence>
<evidence type="ECO:0000256" key="1">
    <source>
        <dbReference type="ARBA" id="ARBA00004167"/>
    </source>
</evidence>
<evidence type="ECO:0000256" key="2">
    <source>
        <dbReference type="ARBA" id="ARBA00009477"/>
    </source>
</evidence>
<keyword evidence="6" id="KW-0175">Coiled coil</keyword>
<evidence type="ECO:0000313" key="11">
    <source>
        <dbReference type="Proteomes" id="UP001595962"/>
    </source>
</evidence>
<comment type="caution">
    <text evidence="10">The sequence shown here is derived from an EMBL/GenBank/DDBJ whole genome shotgun (WGS) entry which is preliminary data.</text>
</comment>